<comment type="caution">
    <text evidence="1">The sequence shown here is derived from an EMBL/GenBank/DDBJ whole genome shotgun (WGS) entry which is preliminary data.</text>
</comment>
<name>A0A928X100_LEPEC</name>
<proteinExistence type="predicted"/>
<gene>
    <name evidence="1" type="ORF">IQ260_07285</name>
</gene>
<dbReference type="Proteomes" id="UP000615026">
    <property type="component" value="Unassembled WGS sequence"/>
</dbReference>
<keyword evidence="2" id="KW-1185">Reference proteome</keyword>
<evidence type="ECO:0000313" key="1">
    <source>
        <dbReference type="EMBL" id="MBE9066452.1"/>
    </source>
</evidence>
<protein>
    <recommendedName>
        <fullName evidence="3">LysM domain-containing protein</fullName>
    </recommendedName>
</protein>
<dbReference type="RefSeq" id="WP_193992207.1">
    <property type="nucleotide sequence ID" value="NZ_JADEXP010000043.1"/>
</dbReference>
<accession>A0A928X100</accession>
<evidence type="ECO:0008006" key="3">
    <source>
        <dbReference type="Google" id="ProtNLM"/>
    </source>
</evidence>
<sequence length="93" mass="10571">MAIFDPKSRYPNNAEIYEVTDRRGRRVMALAVPDAPAQTLLGEHRRKQGQRLDHLANFYLNDPNGFWRIAELNDALLPDALAETNTVQIPAKL</sequence>
<dbReference type="AlphaFoldDB" id="A0A928X100"/>
<organism evidence="1 2">
    <name type="scientific">Leptolyngbya cf. ectocarpi LEGE 11479</name>
    <dbReference type="NCBI Taxonomy" id="1828722"/>
    <lineage>
        <taxon>Bacteria</taxon>
        <taxon>Bacillati</taxon>
        <taxon>Cyanobacteriota</taxon>
        <taxon>Cyanophyceae</taxon>
        <taxon>Leptolyngbyales</taxon>
        <taxon>Leptolyngbyaceae</taxon>
        <taxon>Leptolyngbya group</taxon>
        <taxon>Leptolyngbya</taxon>
    </lineage>
</organism>
<reference evidence="1" key="1">
    <citation type="submission" date="2020-10" db="EMBL/GenBank/DDBJ databases">
        <authorList>
            <person name="Castelo-Branco R."/>
            <person name="Eusebio N."/>
            <person name="Adriana R."/>
            <person name="Vieira A."/>
            <person name="Brugerolle De Fraissinette N."/>
            <person name="Rezende De Castro R."/>
            <person name="Schneider M.P."/>
            <person name="Vasconcelos V."/>
            <person name="Leao P.N."/>
        </authorList>
    </citation>
    <scope>NUCLEOTIDE SEQUENCE</scope>
    <source>
        <strain evidence="1">LEGE 11479</strain>
    </source>
</reference>
<evidence type="ECO:0000313" key="2">
    <source>
        <dbReference type="Proteomes" id="UP000615026"/>
    </source>
</evidence>
<dbReference type="EMBL" id="JADEXP010000043">
    <property type="protein sequence ID" value="MBE9066452.1"/>
    <property type="molecule type" value="Genomic_DNA"/>
</dbReference>